<reference evidence="2" key="1">
    <citation type="journal article" date="2012" name="Nature">
        <title>The oyster genome reveals stress adaptation and complexity of shell formation.</title>
        <authorList>
            <person name="Zhang G."/>
            <person name="Fang X."/>
            <person name="Guo X."/>
            <person name="Li L."/>
            <person name="Luo R."/>
            <person name="Xu F."/>
            <person name="Yang P."/>
            <person name="Zhang L."/>
            <person name="Wang X."/>
            <person name="Qi H."/>
            <person name="Xiong Z."/>
            <person name="Que H."/>
            <person name="Xie Y."/>
            <person name="Holland P.W."/>
            <person name="Paps J."/>
            <person name="Zhu Y."/>
            <person name="Wu F."/>
            <person name="Chen Y."/>
            <person name="Wang J."/>
            <person name="Peng C."/>
            <person name="Meng J."/>
            <person name="Yang L."/>
            <person name="Liu J."/>
            <person name="Wen B."/>
            <person name="Zhang N."/>
            <person name="Huang Z."/>
            <person name="Zhu Q."/>
            <person name="Feng Y."/>
            <person name="Mount A."/>
            <person name="Hedgecock D."/>
            <person name="Xu Z."/>
            <person name="Liu Y."/>
            <person name="Domazet-Loso T."/>
            <person name="Du Y."/>
            <person name="Sun X."/>
            <person name="Zhang S."/>
            <person name="Liu B."/>
            <person name="Cheng P."/>
            <person name="Jiang X."/>
            <person name="Li J."/>
            <person name="Fan D."/>
            <person name="Wang W."/>
            <person name="Fu W."/>
            <person name="Wang T."/>
            <person name="Wang B."/>
            <person name="Zhang J."/>
            <person name="Peng Z."/>
            <person name="Li Y."/>
            <person name="Li N."/>
            <person name="Wang J."/>
            <person name="Chen M."/>
            <person name="He Y."/>
            <person name="Tan F."/>
            <person name="Song X."/>
            <person name="Zheng Q."/>
            <person name="Huang R."/>
            <person name="Yang H."/>
            <person name="Du X."/>
            <person name="Chen L."/>
            <person name="Yang M."/>
            <person name="Gaffney P.M."/>
            <person name="Wang S."/>
            <person name="Luo L."/>
            <person name="She Z."/>
            <person name="Ming Y."/>
            <person name="Huang W."/>
            <person name="Zhang S."/>
            <person name="Huang B."/>
            <person name="Zhang Y."/>
            <person name="Qu T."/>
            <person name="Ni P."/>
            <person name="Miao G."/>
            <person name="Wang J."/>
            <person name="Wang Q."/>
            <person name="Steinberg C.E."/>
            <person name="Wang H."/>
            <person name="Li N."/>
            <person name="Qian L."/>
            <person name="Zhang G."/>
            <person name="Li Y."/>
            <person name="Yang H."/>
            <person name="Liu X."/>
            <person name="Wang J."/>
            <person name="Yin Y."/>
            <person name="Wang J."/>
        </authorList>
    </citation>
    <scope>NUCLEOTIDE SEQUENCE [LARGE SCALE GENOMIC DNA]</scope>
    <source>
        <strain evidence="2">05x7-T-G4-1.051#20</strain>
    </source>
</reference>
<dbReference type="InParanoid" id="K1QHV7"/>
<dbReference type="GO" id="GO:0034198">
    <property type="term" value="P:cellular response to amino acid starvation"/>
    <property type="evidence" value="ECO:0007669"/>
    <property type="project" value="TreeGrafter"/>
</dbReference>
<evidence type="ECO:0000259" key="1">
    <source>
        <dbReference type="Pfam" id="PF17034"/>
    </source>
</evidence>
<accession>K1QHV7</accession>
<sequence length="181" mass="19743">MPEKDDYVAEFDGESVHLSCDLTNREFPTIARDAMIETLSSISRASITLLVLGDIVDAKNPFFNEAAIVEVGSKFDIIWRASDNFCVIPQAFVSCNFCGKSIACNMPVASRARPHNSYSVGTLTSTKPKISCCPGCRKPLPRCSLCLTHLGTPSGSALYTQKDKTTFTCWLSEFAQVVTAD</sequence>
<dbReference type="PANTHER" id="PTHR16453:SF9">
    <property type="entry name" value="GATOR COMPLEX PROTEIN MIOS"/>
    <property type="match status" value="1"/>
</dbReference>
<name>K1QHV7_MAGGI</name>
<feature type="domain" description="GATOR2 complex protein MIO zinc-ribbon like" evidence="1">
    <location>
        <begin position="95"/>
        <end position="153"/>
    </location>
</feature>
<dbReference type="GO" id="GO:0005737">
    <property type="term" value="C:cytoplasm"/>
    <property type="evidence" value="ECO:0007669"/>
    <property type="project" value="TreeGrafter"/>
</dbReference>
<dbReference type="EMBL" id="JH817329">
    <property type="protein sequence ID" value="EKC28415.1"/>
    <property type="molecule type" value="Genomic_DNA"/>
</dbReference>
<dbReference type="Pfam" id="PF17034">
    <property type="entry name" value="zinc_ribbon_16"/>
    <property type="match status" value="1"/>
</dbReference>
<dbReference type="HOGENOM" id="CLU_1490414_0_0_1"/>
<gene>
    <name evidence="2" type="ORF">CGI_10003861</name>
</gene>
<evidence type="ECO:0000313" key="2">
    <source>
        <dbReference type="EMBL" id="EKC28415.1"/>
    </source>
</evidence>
<dbReference type="InterPro" id="IPR037593">
    <property type="entry name" value="MIOS/Sea4"/>
</dbReference>
<dbReference type="InterPro" id="IPR031488">
    <property type="entry name" value="Zn_ribbon_mio"/>
</dbReference>
<dbReference type="PANTHER" id="PTHR16453">
    <property type="entry name" value="WD40 DOMAIN-CONTAINING PROTEIN MIO FAMILY MEMBER"/>
    <property type="match status" value="1"/>
</dbReference>
<protein>
    <submittedName>
        <fullName evidence="2">WD repeat-containing protein mio</fullName>
    </submittedName>
</protein>
<organism evidence="2">
    <name type="scientific">Magallana gigas</name>
    <name type="common">Pacific oyster</name>
    <name type="synonym">Crassostrea gigas</name>
    <dbReference type="NCBI Taxonomy" id="29159"/>
    <lineage>
        <taxon>Eukaryota</taxon>
        <taxon>Metazoa</taxon>
        <taxon>Spiralia</taxon>
        <taxon>Lophotrochozoa</taxon>
        <taxon>Mollusca</taxon>
        <taxon>Bivalvia</taxon>
        <taxon>Autobranchia</taxon>
        <taxon>Pteriomorphia</taxon>
        <taxon>Ostreida</taxon>
        <taxon>Ostreoidea</taxon>
        <taxon>Ostreidae</taxon>
        <taxon>Magallana</taxon>
    </lineage>
</organism>
<dbReference type="GO" id="GO:1904263">
    <property type="term" value="P:positive regulation of TORC1 signaling"/>
    <property type="evidence" value="ECO:0007669"/>
    <property type="project" value="TreeGrafter"/>
</dbReference>
<proteinExistence type="predicted"/>
<dbReference type="AlphaFoldDB" id="K1QHV7"/>